<gene>
    <name evidence="2" type="ORF">LCGC14_1362220</name>
</gene>
<organism evidence="2">
    <name type="scientific">marine sediment metagenome</name>
    <dbReference type="NCBI Taxonomy" id="412755"/>
    <lineage>
        <taxon>unclassified sequences</taxon>
        <taxon>metagenomes</taxon>
        <taxon>ecological metagenomes</taxon>
    </lineage>
</organism>
<reference evidence="2" key="1">
    <citation type="journal article" date="2015" name="Nature">
        <title>Complex archaea that bridge the gap between prokaryotes and eukaryotes.</title>
        <authorList>
            <person name="Spang A."/>
            <person name="Saw J.H."/>
            <person name="Jorgensen S.L."/>
            <person name="Zaremba-Niedzwiedzka K."/>
            <person name="Martijn J."/>
            <person name="Lind A.E."/>
            <person name="van Eijk R."/>
            <person name="Schleper C."/>
            <person name="Guy L."/>
            <person name="Ettema T.J."/>
        </authorList>
    </citation>
    <scope>NUCLEOTIDE SEQUENCE</scope>
</reference>
<keyword evidence="1" id="KW-0812">Transmembrane</keyword>
<feature type="transmembrane region" description="Helical" evidence="1">
    <location>
        <begin position="31"/>
        <end position="48"/>
    </location>
</feature>
<dbReference type="AlphaFoldDB" id="A0A0F9MN49"/>
<dbReference type="EMBL" id="LAZR01008525">
    <property type="protein sequence ID" value="KKM78220.1"/>
    <property type="molecule type" value="Genomic_DNA"/>
</dbReference>
<protein>
    <submittedName>
        <fullName evidence="2">Uncharacterized protein</fullName>
    </submittedName>
</protein>
<feature type="transmembrane region" description="Helical" evidence="1">
    <location>
        <begin position="7"/>
        <end position="25"/>
    </location>
</feature>
<keyword evidence="1" id="KW-1133">Transmembrane helix</keyword>
<comment type="caution">
    <text evidence="2">The sequence shown here is derived from an EMBL/GenBank/DDBJ whole genome shotgun (WGS) entry which is preliminary data.</text>
</comment>
<sequence length="55" mass="5563">MRLGIGGIVFIVGLGGFIAGLIQLAQDPWGLGFLLGGAATAFVAVKIMDFKLGGN</sequence>
<keyword evidence="1" id="KW-0472">Membrane</keyword>
<accession>A0A0F9MN49</accession>
<evidence type="ECO:0000313" key="2">
    <source>
        <dbReference type="EMBL" id="KKM78220.1"/>
    </source>
</evidence>
<evidence type="ECO:0000256" key="1">
    <source>
        <dbReference type="SAM" id="Phobius"/>
    </source>
</evidence>
<name>A0A0F9MN49_9ZZZZ</name>
<proteinExistence type="predicted"/>